<evidence type="ECO:0000256" key="4">
    <source>
        <dbReference type="ARBA" id="ARBA00023136"/>
    </source>
</evidence>
<evidence type="ECO:0000313" key="10">
    <source>
        <dbReference type="Proteomes" id="UP000887013"/>
    </source>
</evidence>
<feature type="transmembrane region" description="Helical" evidence="7">
    <location>
        <begin position="113"/>
        <end position="136"/>
    </location>
</feature>
<dbReference type="GO" id="GO:0016020">
    <property type="term" value="C:membrane"/>
    <property type="evidence" value="ECO:0007669"/>
    <property type="project" value="UniProtKB-SubCell"/>
</dbReference>
<evidence type="ECO:0000313" key="9">
    <source>
        <dbReference type="EMBL" id="GFU12287.1"/>
    </source>
</evidence>
<dbReference type="Proteomes" id="UP000887013">
    <property type="component" value="Unassembled WGS sequence"/>
</dbReference>
<evidence type="ECO:0000259" key="8">
    <source>
        <dbReference type="PROSITE" id="PS51225"/>
    </source>
</evidence>
<evidence type="ECO:0000256" key="7">
    <source>
        <dbReference type="SAM" id="Phobius"/>
    </source>
</evidence>
<dbReference type="AlphaFoldDB" id="A0A8X6QB88"/>
<dbReference type="PANTHER" id="PTHR22776">
    <property type="entry name" value="MARVEL-CONTAINING POTENTIAL LIPID RAFT-ASSOCIATED PROTEIN"/>
    <property type="match status" value="1"/>
</dbReference>
<dbReference type="PROSITE" id="PS51225">
    <property type="entry name" value="MARVEL"/>
    <property type="match status" value="1"/>
</dbReference>
<accession>A0A8X6QB88</accession>
<keyword evidence="2 5" id="KW-0812">Transmembrane</keyword>
<reference evidence="9" key="1">
    <citation type="submission" date="2020-08" db="EMBL/GenBank/DDBJ databases">
        <title>Multicomponent nature underlies the extraordinary mechanical properties of spider dragline silk.</title>
        <authorList>
            <person name="Kono N."/>
            <person name="Nakamura H."/>
            <person name="Mori M."/>
            <person name="Yoshida Y."/>
            <person name="Ohtoshi R."/>
            <person name="Malay A.D."/>
            <person name="Moran D.A.P."/>
            <person name="Tomita M."/>
            <person name="Numata K."/>
            <person name="Arakawa K."/>
        </authorList>
    </citation>
    <scope>NUCLEOTIDE SEQUENCE</scope>
</reference>
<keyword evidence="3 7" id="KW-1133">Transmembrane helix</keyword>
<feature type="region of interest" description="Disordered" evidence="6">
    <location>
        <begin position="1"/>
        <end position="25"/>
    </location>
</feature>
<organism evidence="9 10">
    <name type="scientific">Nephila pilipes</name>
    <name type="common">Giant wood spider</name>
    <name type="synonym">Nephila maculata</name>
    <dbReference type="NCBI Taxonomy" id="299642"/>
    <lineage>
        <taxon>Eukaryota</taxon>
        <taxon>Metazoa</taxon>
        <taxon>Ecdysozoa</taxon>
        <taxon>Arthropoda</taxon>
        <taxon>Chelicerata</taxon>
        <taxon>Arachnida</taxon>
        <taxon>Araneae</taxon>
        <taxon>Araneomorphae</taxon>
        <taxon>Entelegynae</taxon>
        <taxon>Araneoidea</taxon>
        <taxon>Nephilidae</taxon>
        <taxon>Nephila</taxon>
    </lineage>
</organism>
<comment type="caution">
    <text evidence="9">The sequence shown here is derived from an EMBL/GenBank/DDBJ whole genome shotgun (WGS) entry which is preliminary data.</text>
</comment>
<feature type="transmembrane region" description="Helical" evidence="7">
    <location>
        <begin position="54"/>
        <end position="74"/>
    </location>
</feature>
<dbReference type="OrthoDB" id="6258237at2759"/>
<feature type="transmembrane region" description="Helical" evidence="7">
    <location>
        <begin position="156"/>
        <end position="179"/>
    </location>
</feature>
<keyword evidence="4 5" id="KW-0472">Membrane</keyword>
<proteinExistence type="predicted"/>
<sequence length="204" mass="22729">MMAPSETSSVQTSNTRKTDTSHSVGVKVTTKAESTGITDNLELNPWYFKTVPGILKLVQLLFAIICMGCGSPVVTSYTNFFMFVVAVYFIITLVFCIIYFFTIKRLLPKIPWLLIELIATAVGVVLYFIVAVVQLAATNRKDYHYALYHHGYYSSYIAAGCFGLFNFVAYAAGTFFLFLEWKQSKPPTTTVTIPETAPNPANSH</sequence>
<dbReference type="PANTHER" id="PTHR22776:SF97">
    <property type="entry name" value="RE01453P"/>
    <property type="match status" value="1"/>
</dbReference>
<feature type="compositionally biased region" description="Polar residues" evidence="6">
    <location>
        <begin position="1"/>
        <end position="15"/>
    </location>
</feature>
<dbReference type="InterPro" id="IPR008253">
    <property type="entry name" value="Marvel"/>
</dbReference>
<dbReference type="EMBL" id="BMAW01125430">
    <property type="protein sequence ID" value="GFU12287.1"/>
    <property type="molecule type" value="Genomic_DNA"/>
</dbReference>
<name>A0A8X6QB88_NEPPI</name>
<feature type="domain" description="MARVEL" evidence="8">
    <location>
        <begin position="47"/>
        <end position="182"/>
    </location>
</feature>
<evidence type="ECO:0000256" key="1">
    <source>
        <dbReference type="ARBA" id="ARBA00004141"/>
    </source>
</evidence>
<protein>
    <submittedName>
        <fullName evidence="9">MARVEL domain-containing protein</fullName>
    </submittedName>
</protein>
<feature type="transmembrane region" description="Helical" evidence="7">
    <location>
        <begin position="80"/>
        <end position="101"/>
    </location>
</feature>
<dbReference type="Pfam" id="PF01284">
    <property type="entry name" value="MARVEL"/>
    <property type="match status" value="1"/>
</dbReference>
<keyword evidence="10" id="KW-1185">Reference proteome</keyword>
<comment type="subcellular location">
    <subcellularLocation>
        <location evidence="1">Membrane</location>
        <topology evidence="1">Multi-pass membrane protein</topology>
    </subcellularLocation>
</comment>
<evidence type="ECO:0000256" key="6">
    <source>
        <dbReference type="SAM" id="MobiDB-lite"/>
    </source>
</evidence>
<evidence type="ECO:0000256" key="3">
    <source>
        <dbReference type="ARBA" id="ARBA00022989"/>
    </source>
</evidence>
<gene>
    <name evidence="9" type="primary">AVEN_156142_1</name>
    <name evidence="9" type="ORF">NPIL_678741</name>
</gene>
<evidence type="ECO:0000256" key="5">
    <source>
        <dbReference type="PROSITE-ProRule" id="PRU00581"/>
    </source>
</evidence>
<evidence type="ECO:0000256" key="2">
    <source>
        <dbReference type="ARBA" id="ARBA00022692"/>
    </source>
</evidence>
<dbReference type="InterPro" id="IPR050578">
    <property type="entry name" value="MARVEL-CKLF_proteins"/>
</dbReference>